<sequence>MSLFGKNIRKIRSLKSMSQQAFADLFDLKRGTLGAYEEGRSEPKIDTIIKIANYFSIPIDHLLTKELTVNELLKFRGGVERYNTEISNQLFFKRIPCIPSERIKEYSENFNNTDYIENIPYVLLPITEGSEMRSFIINNLEMSKNNKGFYPKDVVIGSKVDNLSPEIIQDGKLYITVLKEEVIFRRIFISNTKITLRADHPGVEDIILKLTDIKELWRVDYVFYHRTLENNTDLEDKIMKLEEQFKQLKSEL</sequence>
<dbReference type="SMART" id="SM00530">
    <property type="entry name" value="HTH_XRE"/>
    <property type="match status" value="1"/>
</dbReference>
<evidence type="ECO:0000256" key="2">
    <source>
        <dbReference type="SAM" id="Coils"/>
    </source>
</evidence>
<dbReference type="RefSeq" id="WP_236959563.1">
    <property type="nucleotide sequence ID" value="NZ_JAETXX010000008.1"/>
</dbReference>
<feature type="coiled-coil region" evidence="2">
    <location>
        <begin position="224"/>
        <end position="251"/>
    </location>
</feature>
<evidence type="ECO:0000256" key="1">
    <source>
        <dbReference type="ARBA" id="ARBA00023125"/>
    </source>
</evidence>
<keyword evidence="2" id="KW-0175">Coiled coil</keyword>
<proteinExistence type="predicted"/>
<protein>
    <submittedName>
        <fullName evidence="4">Helix-turn-helix transcriptional regulator</fullName>
    </submittedName>
</protein>
<feature type="domain" description="HTH cro/C1-type" evidence="3">
    <location>
        <begin position="8"/>
        <end position="62"/>
    </location>
</feature>
<gene>
    <name evidence="4" type="ORF">JM658_12250</name>
</gene>
<dbReference type="PANTHER" id="PTHR46558:SF11">
    <property type="entry name" value="HTH-TYPE TRANSCRIPTIONAL REGULATOR XRE"/>
    <property type="match status" value="1"/>
</dbReference>
<dbReference type="Pfam" id="PF01381">
    <property type="entry name" value="HTH_3"/>
    <property type="match status" value="1"/>
</dbReference>
<keyword evidence="5" id="KW-1185">Reference proteome</keyword>
<dbReference type="Gene3D" id="1.10.260.40">
    <property type="entry name" value="lambda repressor-like DNA-binding domains"/>
    <property type="match status" value="1"/>
</dbReference>
<evidence type="ECO:0000313" key="5">
    <source>
        <dbReference type="Proteomes" id="UP000829517"/>
    </source>
</evidence>
<comment type="caution">
    <text evidence="4">The sequence shown here is derived from an EMBL/GenBank/DDBJ whole genome shotgun (WGS) entry which is preliminary data.</text>
</comment>
<dbReference type="Gene3D" id="2.10.109.10">
    <property type="entry name" value="Umud Fragment, subunit A"/>
    <property type="match status" value="1"/>
</dbReference>
<dbReference type="SUPFAM" id="SSF47413">
    <property type="entry name" value="lambda repressor-like DNA-binding domains"/>
    <property type="match status" value="1"/>
</dbReference>
<dbReference type="PANTHER" id="PTHR46558">
    <property type="entry name" value="TRACRIPTIONAL REGULATORY PROTEIN-RELATED-RELATED"/>
    <property type="match status" value="1"/>
</dbReference>
<dbReference type="EMBL" id="JAETXX010000008">
    <property type="protein sequence ID" value="MCF8715598.1"/>
    <property type="molecule type" value="Genomic_DNA"/>
</dbReference>
<dbReference type="CDD" id="cd00093">
    <property type="entry name" value="HTH_XRE"/>
    <property type="match status" value="1"/>
</dbReference>
<dbReference type="InterPro" id="IPR010982">
    <property type="entry name" value="Lambda_DNA-bd_dom_sf"/>
</dbReference>
<dbReference type="Proteomes" id="UP000829517">
    <property type="component" value="Unassembled WGS sequence"/>
</dbReference>
<reference evidence="4 5" key="1">
    <citation type="submission" date="2021-01" db="EMBL/GenBank/DDBJ databases">
        <title>Genome sequencing of Joostella atrarenae M1-2 (= KCTC 23194).</title>
        <authorList>
            <person name="Zakaria M.R."/>
            <person name="Lam M.Q."/>
            <person name="Chong C.S."/>
        </authorList>
    </citation>
    <scope>NUCLEOTIDE SEQUENCE [LARGE SCALE GENOMIC DNA]</scope>
    <source>
        <strain evidence="4 5">M1-2</strain>
    </source>
</reference>
<name>A0ABS9J5B2_9FLAO</name>
<organism evidence="4 5">
    <name type="scientific">Joostella atrarenae</name>
    <dbReference type="NCBI Taxonomy" id="679257"/>
    <lineage>
        <taxon>Bacteria</taxon>
        <taxon>Pseudomonadati</taxon>
        <taxon>Bacteroidota</taxon>
        <taxon>Flavobacteriia</taxon>
        <taxon>Flavobacteriales</taxon>
        <taxon>Flavobacteriaceae</taxon>
        <taxon>Joostella</taxon>
    </lineage>
</organism>
<evidence type="ECO:0000313" key="4">
    <source>
        <dbReference type="EMBL" id="MCF8715598.1"/>
    </source>
</evidence>
<keyword evidence="1" id="KW-0238">DNA-binding</keyword>
<accession>A0ABS9J5B2</accession>
<evidence type="ECO:0000259" key="3">
    <source>
        <dbReference type="PROSITE" id="PS50943"/>
    </source>
</evidence>
<dbReference type="PROSITE" id="PS50943">
    <property type="entry name" value="HTH_CROC1"/>
    <property type="match status" value="1"/>
</dbReference>
<dbReference type="InterPro" id="IPR001387">
    <property type="entry name" value="Cro/C1-type_HTH"/>
</dbReference>